<evidence type="ECO:0000313" key="9">
    <source>
        <dbReference type="Proteomes" id="UP000319908"/>
    </source>
</evidence>
<evidence type="ECO:0000256" key="3">
    <source>
        <dbReference type="ARBA" id="ARBA00022989"/>
    </source>
</evidence>
<evidence type="ECO:0000256" key="5">
    <source>
        <dbReference type="SAM" id="MobiDB-lite"/>
    </source>
</evidence>
<dbReference type="AlphaFoldDB" id="A0A5C6BV50"/>
<feature type="region of interest" description="Disordered" evidence="5">
    <location>
        <begin position="337"/>
        <end position="359"/>
    </location>
</feature>
<feature type="transmembrane region" description="Helical" evidence="6">
    <location>
        <begin position="101"/>
        <end position="122"/>
    </location>
</feature>
<evidence type="ECO:0000313" key="8">
    <source>
        <dbReference type="EMBL" id="TWU15527.1"/>
    </source>
</evidence>
<protein>
    <recommendedName>
        <fullName evidence="7">HTTM-like domain-containing protein</fullName>
    </recommendedName>
</protein>
<keyword evidence="3 6" id="KW-1133">Transmembrane helix</keyword>
<evidence type="ECO:0000256" key="2">
    <source>
        <dbReference type="ARBA" id="ARBA00022692"/>
    </source>
</evidence>
<feature type="transmembrane region" description="Helical" evidence="6">
    <location>
        <begin position="287"/>
        <end position="320"/>
    </location>
</feature>
<dbReference type="SMART" id="SM00752">
    <property type="entry name" value="HTTM"/>
    <property type="match status" value="1"/>
</dbReference>
<dbReference type="EMBL" id="SJPU01000002">
    <property type="protein sequence ID" value="TWU15527.1"/>
    <property type="molecule type" value="Genomic_DNA"/>
</dbReference>
<dbReference type="Proteomes" id="UP000319908">
    <property type="component" value="Unassembled WGS sequence"/>
</dbReference>
<dbReference type="PANTHER" id="PTHR39535">
    <property type="entry name" value="SPORULATION-DELAYING PROTEIN SDPB"/>
    <property type="match status" value="1"/>
</dbReference>
<gene>
    <name evidence="8" type="ORF">Poly21_27240</name>
</gene>
<keyword evidence="2 6" id="KW-0812">Transmembrane</keyword>
<comment type="subcellular location">
    <subcellularLocation>
        <location evidence="1">Endomembrane system</location>
        <topology evidence="1">Multi-pass membrane protein</topology>
    </subcellularLocation>
</comment>
<name>A0A5C6BV50_9BACT</name>
<organism evidence="8 9">
    <name type="scientific">Allorhodopirellula heiligendammensis</name>
    <dbReference type="NCBI Taxonomy" id="2714739"/>
    <lineage>
        <taxon>Bacteria</taxon>
        <taxon>Pseudomonadati</taxon>
        <taxon>Planctomycetota</taxon>
        <taxon>Planctomycetia</taxon>
        <taxon>Pirellulales</taxon>
        <taxon>Pirellulaceae</taxon>
        <taxon>Allorhodopirellula</taxon>
    </lineage>
</organism>
<sequence>MSRLSQFVAEQRRQLKQSTLEFASAWNAFWFCPRPIEILALLRIIAGAMLLYTNLVLAADLGTFIGVDAWINNDTARALHDGSLGEATAAWSYLWSVDSSALLLVHQLMVILVSASFMLGLFTRITGPLAWWFQLMIVHRLLGSLFGLDQILTYCVMYLAFTPCGSVFSVDAWLRRRIIGNSQRPVSKVLAWLWPEERPTVTANVATRLLQLHLCMIYLFGGLAKARGQMWWDGTALWYAVGNYEYQSWDATFIAAYPSLFTALTHVTLFWEIFYCALVWPRWTRPFTLAIAVAVHAGIGLGLGMATFGIMMIAANGVFISPELIRRWRRSDRLVGDADSHASGEGRRTTDQAAGLAIE</sequence>
<comment type="caution">
    <text evidence="8">The sequence shown here is derived from an EMBL/GenBank/DDBJ whole genome shotgun (WGS) entry which is preliminary data.</text>
</comment>
<dbReference type="PANTHER" id="PTHR39535:SF2">
    <property type="entry name" value="HTTM DOMAIN-CONTAINING PROTEIN"/>
    <property type="match status" value="1"/>
</dbReference>
<dbReference type="GO" id="GO:0012505">
    <property type="term" value="C:endomembrane system"/>
    <property type="evidence" value="ECO:0007669"/>
    <property type="project" value="UniProtKB-SubCell"/>
</dbReference>
<reference evidence="8 9" key="1">
    <citation type="journal article" date="2020" name="Antonie Van Leeuwenhoek">
        <title>Rhodopirellula heiligendammensis sp. nov., Rhodopirellula pilleata sp. nov., and Rhodopirellula solitaria sp. nov. isolated from natural or artificial marine surfaces in Northern Germany and California, USA, and emended description of the genus Rhodopirellula.</title>
        <authorList>
            <person name="Kallscheuer N."/>
            <person name="Wiegand S."/>
            <person name="Jogler M."/>
            <person name="Boedeker C."/>
            <person name="Peeters S.H."/>
            <person name="Rast P."/>
            <person name="Heuer A."/>
            <person name="Jetten M.S.M."/>
            <person name="Rohde M."/>
            <person name="Jogler C."/>
        </authorList>
    </citation>
    <scope>NUCLEOTIDE SEQUENCE [LARGE SCALE GENOMIC DNA]</scope>
    <source>
        <strain evidence="8 9">Poly21</strain>
    </source>
</reference>
<keyword evidence="9" id="KW-1185">Reference proteome</keyword>
<feature type="transmembrane region" description="Helical" evidence="6">
    <location>
        <begin position="40"/>
        <end position="59"/>
    </location>
</feature>
<feature type="transmembrane region" description="Helical" evidence="6">
    <location>
        <begin position="151"/>
        <end position="174"/>
    </location>
</feature>
<feature type="compositionally biased region" description="Basic and acidic residues" evidence="5">
    <location>
        <begin position="337"/>
        <end position="350"/>
    </location>
</feature>
<accession>A0A5C6BV50</accession>
<dbReference type="InterPro" id="IPR052964">
    <property type="entry name" value="Sporulation_signal_mat"/>
</dbReference>
<dbReference type="OrthoDB" id="128729at2"/>
<feature type="domain" description="HTTM-like" evidence="7">
    <location>
        <begin position="31"/>
        <end position="324"/>
    </location>
</feature>
<evidence type="ECO:0000256" key="1">
    <source>
        <dbReference type="ARBA" id="ARBA00004127"/>
    </source>
</evidence>
<keyword evidence="4 6" id="KW-0472">Membrane</keyword>
<feature type="transmembrane region" description="Helical" evidence="6">
    <location>
        <begin position="260"/>
        <end position="281"/>
    </location>
</feature>
<proteinExistence type="predicted"/>
<dbReference type="InterPro" id="IPR011020">
    <property type="entry name" value="HTTM-like"/>
</dbReference>
<evidence type="ECO:0000256" key="6">
    <source>
        <dbReference type="SAM" id="Phobius"/>
    </source>
</evidence>
<dbReference type="RefSeq" id="WP_146407384.1">
    <property type="nucleotide sequence ID" value="NZ_SJPU01000002.1"/>
</dbReference>
<evidence type="ECO:0000259" key="7">
    <source>
        <dbReference type="SMART" id="SM00752"/>
    </source>
</evidence>
<evidence type="ECO:0000256" key="4">
    <source>
        <dbReference type="ARBA" id="ARBA00023136"/>
    </source>
</evidence>